<dbReference type="InterPro" id="IPR002942">
    <property type="entry name" value="S4_RNA-bd"/>
</dbReference>
<proteinExistence type="predicted"/>
<keyword evidence="5" id="KW-1185">Reference proteome</keyword>
<feature type="domain" description="RNA-binding S4" evidence="3">
    <location>
        <begin position="14"/>
        <end position="77"/>
    </location>
</feature>
<organism evidence="4 5">
    <name type="scientific">Thermohalobaculum xanthum</name>
    <dbReference type="NCBI Taxonomy" id="2753746"/>
    <lineage>
        <taxon>Bacteria</taxon>
        <taxon>Pseudomonadati</taxon>
        <taxon>Pseudomonadota</taxon>
        <taxon>Alphaproteobacteria</taxon>
        <taxon>Rhodobacterales</taxon>
        <taxon>Paracoccaceae</taxon>
        <taxon>Thermohalobaculum</taxon>
    </lineage>
</organism>
<feature type="compositionally biased region" description="Basic and acidic residues" evidence="2">
    <location>
        <begin position="124"/>
        <end position="136"/>
    </location>
</feature>
<comment type="caution">
    <text evidence="4">The sequence shown here is derived from an EMBL/GenBank/DDBJ whole genome shotgun (WGS) entry which is preliminary data.</text>
</comment>
<protein>
    <submittedName>
        <fullName evidence="4">RNA-binding S4 domain-containing protein</fullName>
    </submittedName>
</protein>
<evidence type="ECO:0000313" key="5">
    <source>
        <dbReference type="Proteomes" id="UP000655420"/>
    </source>
</evidence>
<dbReference type="SMART" id="SM00363">
    <property type="entry name" value="S4"/>
    <property type="match status" value="1"/>
</dbReference>
<dbReference type="GO" id="GO:0003723">
    <property type="term" value="F:RNA binding"/>
    <property type="evidence" value="ECO:0007669"/>
    <property type="project" value="UniProtKB-KW"/>
</dbReference>
<evidence type="ECO:0000256" key="1">
    <source>
        <dbReference type="PROSITE-ProRule" id="PRU00182"/>
    </source>
</evidence>
<dbReference type="AlphaFoldDB" id="A0A8J7MBJ7"/>
<name>A0A8J7MBJ7_9RHOB</name>
<feature type="region of interest" description="Disordered" evidence="2">
    <location>
        <begin position="90"/>
        <end position="136"/>
    </location>
</feature>
<dbReference type="Proteomes" id="UP000655420">
    <property type="component" value="Unassembled WGS sequence"/>
</dbReference>
<dbReference type="InterPro" id="IPR036986">
    <property type="entry name" value="S4_RNA-bd_sf"/>
</dbReference>
<gene>
    <name evidence="4" type="ORF">H0I76_18300</name>
</gene>
<evidence type="ECO:0000259" key="3">
    <source>
        <dbReference type="SMART" id="SM00363"/>
    </source>
</evidence>
<evidence type="ECO:0000313" key="4">
    <source>
        <dbReference type="EMBL" id="MBK0401154.1"/>
    </source>
</evidence>
<dbReference type="EMBL" id="JAEHHL010000015">
    <property type="protein sequence ID" value="MBK0401154.1"/>
    <property type="molecule type" value="Genomic_DNA"/>
</dbReference>
<evidence type="ECO:0000256" key="2">
    <source>
        <dbReference type="SAM" id="MobiDB-lite"/>
    </source>
</evidence>
<dbReference type="Gene3D" id="3.10.290.10">
    <property type="entry name" value="RNA-binding S4 domain"/>
    <property type="match status" value="1"/>
</dbReference>
<sequence>MASGDARAPADARQRIDKWLWYARFMRSRGLAAELAASGKLRINGDHCSKAAQLVKPGDVLTFPQGSRIRVIRVEATGVRRGPAVEAATLYTDLDPAADTPPKTQADHTPGERPQGSGRPTKRERREIDMLRRNGS</sequence>
<dbReference type="PROSITE" id="PS50889">
    <property type="entry name" value="S4"/>
    <property type="match status" value="1"/>
</dbReference>
<reference evidence="4" key="1">
    <citation type="submission" date="2020-12" db="EMBL/GenBank/DDBJ databases">
        <title>Bacterial taxonomy.</title>
        <authorList>
            <person name="Pan X."/>
        </authorList>
    </citation>
    <scope>NUCLEOTIDE SEQUENCE</scope>
    <source>
        <strain evidence="4">M0105</strain>
    </source>
</reference>
<dbReference type="Pfam" id="PF01479">
    <property type="entry name" value="S4"/>
    <property type="match status" value="1"/>
</dbReference>
<keyword evidence="1" id="KW-0694">RNA-binding</keyword>
<dbReference type="SUPFAM" id="SSF55174">
    <property type="entry name" value="Alpha-L RNA-binding motif"/>
    <property type="match status" value="1"/>
</dbReference>
<accession>A0A8J7MBJ7</accession>
<dbReference type="RefSeq" id="WP_200613350.1">
    <property type="nucleotide sequence ID" value="NZ_JAEHHL010000015.1"/>
</dbReference>
<dbReference type="CDD" id="cd00165">
    <property type="entry name" value="S4"/>
    <property type="match status" value="1"/>
</dbReference>